<dbReference type="SUPFAM" id="SSF54637">
    <property type="entry name" value="Thioesterase/thiol ester dehydrase-isomerase"/>
    <property type="match status" value="1"/>
</dbReference>
<dbReference type="EMBL" id="BJNG01000017">
    <property type="protein sequence ID" value="GEC20151.1"/>
    <property type="molecule type" value="Genomic_DNA"/>
</dbReference>
<sequence>MTDSLAERAAAALAIPLQVALEARALDPADPAAGVVFPVSGLALNPGGTLHAGALGSIMELTGFLALLPHLDAAEHAVTHHVSTQILSPGRAGEEVTVTAAVERRTRRLGFVTATAVVGNRLVARAQITKSVVDLG</sequence>
<gene>
    <name evidence="2" type="ORF">PHY01_24340</name>
</gene>
<name>A0A4Y3WPE7_9PSEU</name>
<proteinExistence type="predicted"/>
<dbReference type="InterPro" id="IPR006683">
    <property type="entry name" value="Thioestr_dom"/>
</dbReference>
<dbReference type="Proteomes" id="UP000320338">
    <property type="component" value="Unassembled WGS sequence"/>
</dbReference>
<feature type="domain" description="Thioesterase" evidence="1">
    <location>
        <begin position="47"/>
        <end position="119"/>
    </location>
</feature>
<dbReference type="RefSeq" id="WP_170183776.1">
    <property type="nucleotide sequence ID" value="NZ_BAAARZ010000008.1"/>
</dbReference>
<reference evidence="2 3" key="1">
    <citation type="submission" date="2019-06" db="EMBL/GenBank/DDBJ databases">
        <title>Whole genome shotgun sequence of Pseudonocardia hydrocarbonoxydans NBRC 14498.</title>
        <authorList>
            <person name="Hosoyama A."/>
            <person name="Uohara A."/>
            <person name="Ohji S."/>
            <person name="Ichikawa N."/>
        </authorList>
    </citation>
    <scope>NUCLEOTIDE SEQUENCE [LARGE SCALE GENOMIC DNA]</scope>
    <source>
        <strain evidence="2 3">NBRC 14498</strain>
    </source>
</reference>
<evidence type="ECO:0000259" key="1">
    <source>
        <dbReference type="Pfam" id="PF03061"/>
    </source>
</evidence>
<protein>
    <recommendedName>
        <fullName evidence="1">Thioesterase domain-containing protein</fullName>
    </recommendedName>
</protein>
<accession>A0A4Y3WPE7</accession>
<keyword evidence="3" id="KW-1185">Reference proteome</keyword>
<evidence type="ECO:0000313" key="2">
    <source>
        <dbReference type="EMBL" id="GEC20151.1"/>
    </source>
</evidence>
<evidence type="ECO:0000313" key="3">
    <source>
        <dbReference type="Proteomes" id="UP000320338"/>
    </source>
</evidence>
<dbReference type="InterPro" id="IPR029069">
    <property type="entry name" value="HotDog_dom_sf"/>
</dbReference>
<dbReference type="Gene3D" id="3.10.129.10">
    <property type="entry name" value="Hotdog Thioesterase"/>
    <property type="match status" value="1"/>
</dbReference>
<comment type="caution">
    <text evidence="2">The sequence shown here is derived from an EMBL/GenBank/DDBJ whole genome shotgun (WGS) entry which is preliminary data.</text>
</comment>
<organism evidence="2 3">
    <name type="scientific">Pseudonocardia hydrocarbonoxydans</name>
    <dbReference type="NCBI Taxonomy" id="76726"/>
    <lineage>
        <taxon>Bacteria</taxon>
        <taxon>Bacillati</taxon>
        <taxon>Actinomycetota</taxon>
        <taxon>Actinomycetes</taxon>
        <taxon>Pseudonocardiales</taxon>
        <taxon>Pseudonocardiaceae</taxon>
        <taxon>Pseudonocardia</taxon>
    </lineage>
</organism>
<dbReference type="AlphaFoldDB" id="A0A4Y3WPE7"/>
<dbReference type="CDD" id="cd03443">
    <property type="entry name" value="PaaI_thioesterase"/>
    <property type="match status" value="1"/>
</dbReference>
<dbReference type="Pfam" id="PF03061">
    <property type="entry name" value="4HBT"/>
    <property type="match status" value="1"/>
</dbReference>